<evidence type="ECO:0000313" key="3">
    <source>
        <dbReference type="Proteomes" id="UP000324091"/>
    </source>
</evidence>
<feature type="compositionally biased region" description="Polar residues" evidence="1">
    <location>
        <begin position="31"/>
        <end position="41"/>
    </location>
</feature>
<reference evidence="2 3" key="1">
    <citation type="submission" date="2019-04" db="EMBL/GenBank/DDBJ databases">
        <title>Chromosome genome assembly for Takifugu flavidus.</title>
        <authorList>
            <person name="Xiao S."/>
        </authorList>
    </citation>
    <scope>NUCLEOTIDE SEQUENCE [LARGE SCALE GENOMIC DNA]</scope>
    <source>
        <strain evidence="2">HTHZ2018</strain>
        <tissue evidence="2">Muscle</tissue>
    </source>
</reference>
<keyword evidence="3" id="KW-1185">Reference proteome</keyword>
<feature type="compositionally biased region" description="Basic and acidic residues" evidence="1">
    <location>
        <begin position="53"/>
        <end position="63"/>
    </location>
</feature>
<dbReference type="Proteomes" id="UP000324091">
    <property type="component" value="Chromosome 11"/>
</dbReference>
<feature type="region of interest" description="Disordered" evidence="1">
    <location>
        <begin position="1"/>
        <end position="63"/>
    </location>
</feature>
<comment type="caution">
    <text evidence="2">The sequence shown here is derived from an EMBL/GenBank/DDBJ whole genome shotgun (WGS) entry which is preliminary data.</text>
</comment>
<feature type="region of interest" description="Disordered" evidence="1">
    <location>
        <begin position="87"/>
        <end position="107"/>
    </location>
</feature>
<name>A0A5C6PJ31_9TELE</name>
<proteinExistence type="predicted"/>
<evidence type="ECO:0000256" key="1">
    <source>
        <dbReference type="SAM" id="MobiDB-lite"/>
    </source>
</evidence>
<dbReference type="AlphaFoldDB" id="A0A5C6PJ31"/>
<organism evidence="2 3">
    <name type="scientific">Takifugu flavidus</name>
    <name type="common">sansaifugu</name>
    <dbReference type="NCBI Taxonomy" id="433684"/>
    <lineage>
        <taxon>Eukaryota</taxon>
        <taxon>Metazoa</taxon>
        <taxon>Chordata</taxon>
        <taxon>Craniata</taxon>
        <taxon>Vertebrata</taxon>
        <taxon>Euteleostomi</taxon>
        <taxon>Actinopterygii</taxon>
        <taxon>Neopterygii</taxon>
        <taxon>Teleostei</taxon>
        <taxon>Neoteleostei</taxon>
        <taxon>Acanthomorphata</taxon>
        <taxon>Eupercaria</taxon>
        <taxon>Tetraodontiformes</taxon>
        <taxon>Tetradontoidea</taxon>
        <taxon>Tetraodontidae</taxon>
        <taxon>Takifugu</taxon>
    </lineage>
</organism>
<sequence length="149" mass="16212">MFWVWGGGPCDPVVPEWRGGSSARAHDGDSESAQNTRSEAGTTVEVEEPAELQGDHLDLQTESLTRELVKQTTTRMTETVLDMEDVGVEENSLNDHKGDEVCTGGGLLSRPPALSGVHGDFGQPSFTHQETYGLRKLMVKVRSRLESGD</sequence>
<gene>
    <name evidence="2" type="ORF">D4764_11G0003710</name>
</gene>
<dbReference type="EMBL" id="RHFK02000003">
    <property type="protein sequence ID" value="TWW78250.1"/>
    <property type="molecule type" value="Genomic_DNA"/>
</dbReference>
<protein>
    <submittedName>
        <fullName evidence="2">Uncharacterized protein</fullName>
    </submittedName>
</protein>
<evidence type="ECO:0000313" key="2">
    <source>
        <dbReference type="EMBL" id="TWW78250.1"/>
    </source>
</evidence>
<accession>A0A5C6PJ31</accession>